<dbReference type="NCBIfam" id="TIGR01392">
    <property type="entry name" value="homoserO_Ac_trn"/>
    <property type="match status" value="1"/>
</dbReference>
<dbReference type="Gene3D" id="3.40.50.1820">
    <property type="entry name" value="alpha/beta hydrolase"/>
    <property type="match status" value="1"/>
</dbReference>
<dbReference type="KEGG" id="mbr:MONBRDRAFT_28812"/>
<dbReference type="GeneID" id="5894559"/>
<reference evidence="4 5" key="1">
    <citation type="journal article" date="2008" name="Nature">
        <title>The genome of the choanoflagellate Monosiga brevicollis and the origin of metazoans.</title>
        <authorList>
            <consortium name="JGI Sequencing"/>
            <person name="King N."/>
            <person name="Westbrook M.J."/>
            <person name="Young S.L."/>
            <person name="Kuo A."/>
            <person name="Abedin M."/>
            <person name="Chapman J."/>
            <person name="Fairclough S."/>
            <person name="Hellsten U."/>
            <person name="Isogai Y."/>
            <person name="Letunic I."/>
            <person name="Marr M."/>
            <person name="Pincus D."/>
            <person name="Putnam N."/>
            <person name="Rokas A."/>
            <person name="Wright K.J."/>
            <person name="Zuzow R."/>
            <person name="Dirks W."/>
            <person name="Good M."/>
            <person name="Goodstein D."/>
            <person name="Lemons D."/>
            <person name="Li W."/>
            <person name="Lyons J.B."/>
            <person name="Morris A."/>
            <person name="Nichols S."/>
            <person name="Richter D.J."/>
            <person name="Salamov A."/>
            <person name="Bork P."/>
            <person name="Lim W.A."/>
            <person name="Manning G."/>
            <person name="Miller W.T."/>
            <person name="McGinnis W."/>
            <person name="Shapiro H."/>
            <person name="Tjian R."/>
            <person name="Grigoriev I.V."/>
            <person name="Rokhsar D."/>
        </authorList>
    </citation>
    <scope>NUCLEOTIDE SEQUENCE [LARGE SCALE GENOMIC DNA]</scope>
    <source>
        <strain evidence="5">MX1 / ATCC 50154</strain>
    </source>
</reference>
<protein>
    <recommendedName>
        <fullName evidence="3">AB hydrolase-1 domain-containing protein</fullName>
    </recommendedName>
</protein>
<feature type="domain" description="AB hydrolase-1" evidence="3">
    <location>
        <begin position="84"/>
        <end position="265"/>
    </location>
</feature>
<keyword evidence="2" id="KW-0808">Transferase</keyword>
<evidence type="ECO:0000259" key="3">
    <source>
        <dbReference type="Pfam" id="PF00561"/>
    </source>
</evidence>
<comment type="similarity">
    <text evidence="1">Belongs to the AB hydrolase superfamily. MetX family.</text>
</comment>
<dbReference type="PANTHER" id="PTHR32268:SF11">
    <property type="entry name" value="HOMOSERINE O-ACETYLTRANSFERASE"/>
    <property type="match status" value="1"/>
</dbReference>
<dbReference type="InterPro" id="IPR029058">
    <property type="entry name" value="AB_hydrolase_fold"/>
</dbReference>
<evidence type="ECO:0000256" key="1">
    <source>
        <dbReference type="ARBA" id="ARBA00006886"/>
    </source>
</evidence>
<proteinExistence type="inferred from homology"/>
<name>A9V9I0_MONBE</name>
<dbReference type="eggNOG" id="ENOG502QRIX">
    <property type="taxonomic scope" value="Eukaryota"/>
</dbReference>
<keyword evidence="5" id="KW-1185">Reference proteome</keyword>
<dbReference type="SUPFAM" id="SSF53474">
    <property type="entry name" value="alpha/beta-Hydrolases"/>
    <property type="match status" value="1"/>
</dbReference>
<dbReference type="PANTHER" id="PTHR32268">
    <property type="entry name" value="HOMOSERINE O-ACETYLTRANSFERASE"/>
    <property type="match status" value="1"/>
</dbReference>
<evidence type="ECO:0000313" key="5">
    <source>
        <dbReference type="Proteomes" id="UP000001357"/>
    </source>
</evidence>
<sequence>MPVDAGAPAVALGAALNKPVAGEASHVLPPASAPAAHTDDEYGEMTTGAHQHIFDSFKLENGQVLEQVHVDYSTYGTLNAARDNVLVVCHALTGNANLHTWWGGLLGPARAFDTDRYFIVCANILGSCYGTTGPASPHPRDPNHRPYRHRFPNVTVRDTVHLHARLLTEVLHVTAIPCVVGGSLGGMQTLEWAASYPDLVQSFITIACGPDHSPWQIAFGEVQRQAIYADPCWQEGNYTAEAPPTRGLAVARQMAMVSYRTPQAYEHKFARRTNDRQGTSQCLLAQQALHGWLIAVV</sequence>
<organism evidence="4 5">
    <name type="scientific">Monosiga brevicollis</name>
    <name type="common">Choanoflagellate</name>
    <dbReference type="NCBI Taxonomy" id="81824"/>
    <lineage>
        <taxon>Eukaryota</taxon>
        <taxon>Choanoflagellata</taxon>
        <taxon>Craspedida</taxon>
        <taxon>Salpingoecidae</taxon>
        <taxon>Monosiga</taxon>
    </lineage>
</organism>
<evidence type="ECO:0000256" key="2">
    <source>
        <dbReference type="ARBA" id="ARBA00022679"/>
    </source>
</evidence>
<accession>A9V9I0</accession>
<dbReference type="Proteomes" id="UP000001357">
    <property type="component" value="Unassembled WGS sequence"/>
</dbReference>
<dbReference type="RefSeq" id="XP_001749277.1">
    <property type="nucleotide sequence ID" value="XM_001749225.1"/>
</dbReference>
<dbReference type="EMBL" id="CH991570">
    <property type="protein sequence ID" value="EDQ85798.1"/>
    <property type="molecule type" value="Genomic_DNA"/>
</dbReference>
<dbReference type="GO" id="GO:0009086">
    <property type="term" value="P:methionine biosynthetic process"/>
    <property type="evidence" value="ECO:0000318"/>
    <property type="project" value="GO_Central"/>
</dbReference>
<dbReference type="InParanoid" id="A9V9I0"/>
<dbReference type="AlphaFoldDB" id="A9V9I0"/>
<dbReference type="InterPro" id="IPR008220">
    <property type="entry name" value="HAT_MetX-like"/>
</dbReference>
<dbReference type="Pfam" id="PF00561">
    <property type="entry name" value="Abhydrolase_1"/>
    <property type="match status" value="1"/>
</dbReference>
<gene>
    <name evidence="4" type="ORF">MONBRDRAFT_28812</name>
</gene>
<evidence type="ECO:0000313" key="4">
    <source>
        <dbReference type="EMBL" id="EDQ85798.1"/>
    </source>
</evidence>
<dbReference type="InterPro" id="IPR000073">
    <property type="entry name" value="AB_hydrolase_1"/>
</dbReference>
<dbReference type="STRING" id="81824.A9V9I0"/>
<dbReference type="GO" id="GO:0004414">
    <property type="term" value="F:homoserine O-acetyltransferase activity"/>
    <property type="evidence" value="ECO:0000318"/>
    <property type="project" value="GO_Central"/>
</dbReference>